<proteinExistence type="predicted"/>
<sequence length="67" mass="6889">MAGGTSGARGTTKGMVTAAWTSTVIRASTAKGPAERNLRKPAFRGRSGSVAACLREARTGLLVLSIR</sequence>
<protein>
    <submittedName>
        <fullName evidence="1">Uncharacterized protein</fullName>
    </submittedName>
</protein>
<dbReference type="Proteomes" id="UP001499895">
    <property type="component" value="Unassembled WGS sequence"/>
</dbReference>
<keyword evidence="2" id="KW-1185">Reference proteome</keyword>
<reference evidence="2" key="1">
    <citation type="journal article" date="2019" name="Int. J. Syst. Evol. Microbiol.">
        <title>The Global Catalogue of Microorganisms (GCM) 10K type strain sequencing project: providing services to taxonomists for standard genome sequencing and annotation.</title>
        <authorList>
            <consortium name="The Broad Institute Genomics Platform"/>
            <consortium name="The Broad Institute Genome Sequencing Center for Infectious Disease"/>
            <person name="Wu L."/>
            <person name="Ma J."/>
        </authorList>
    </citation>
    <scope>NUCLEOTIDE SEQUENCE [LARGE SCALE GENOMIC DNA]</scope>
    <source>
        <strain evidence="2">JCM 10649</strain>
    </source>
</reference>
<accession>A0ABP3LFL7</accession>
<evidence type="ECO:0000313" key="2">
    <source>
        <dbReference type="Proteomes" id="UP001499895"/>
    </source>
</evidence>
<comment type="caution">
    <text evidence="1">The sequence shown here is derived from an EMBL/GenBank/DDBJ whole genome shotgun (WGS) entry which is preliminary data.</text>
</comment>
<gene>
    <name evidence="1" type="ORF">GCM10009544_66770</name>
</gene>
<name>A0ABP3LFL7_9ACTN</name>
<dbReference type="EMBL" id="BAAAHB010000192">
    <property type="protein sequence ID" value="GAA0498667.1"/>
    <property type="molecule type" value="Genomic_DNA"/>
</dbReference>
<organism evidence="1 2">
    <name type="scientific">Streptomyces stramineus</name>
    <dbReference type="NCBI Taxonomy" id="173861"/>
    <lineage>
        <taxon>Bacteria</taxon>
        <taxon>Bacillati</taxon>
        <taxon>Actinomycetota</taxon>
        <taxon>Actinomycetes</taxon>
        <taxon>Kitasatosporales</taxon>
        <taxon>Streptomycetaceae</taxon>
        <taxon>Streptomyces</taxon>
    </lineage>
</organism>
<evidence type="ECO:0000313" key="1">
    <source>
        <dbReference type="EMBL" id="GAA0498667.1"/>
    </source>
</evidence>